<protein>
    <submittedName>
        <fullName evidence="2">Uncharacterized protein</fullName>
    </submittedName>
</protein>
<feature type="region of interest" description="Disordered" evidence="1">
    <location>
        <begin position="280"/>
        <end position="300"/>
    </location>
</feature>
<sequence length="300" mass="33588">MAEIDPVAALEKAQNLVDLPGARDYFHDKPPNNLEEVLHVVQRLAAANVPSCLVGVGALRYYGAARASNEWDVCVPDDKLESARCLFDASAVQEGHQTSGDVKSSNGTNLEADNESAALDPKRIYEVAKPPPSIDGSLRHTYPCFHLQGFSFYFVLVPSSGSLIDPSSPEGIELTKKGVPYPKITPMARSLIIQGQWSDLCDLIDGVNLDVDWGLENFNFDELLAESVELAHKRNEVLARLGHQGRMHVQDLERRWRLEASDEAKEKRIDEIKKGRYVTKWRPKKSPQDDPVKRYNRDKI</sequence>
<reference evidence="2" key="1">
    <citation type="journal article" date="2023" name="Mol. Phylogenet. Evol.">
        <title>Genome-scale phylogeny and comparative genomics of the fungal order Sordariales.</title>
        <authorList>
            <person name="Hensen N."/>
            <person name="Bonometti L."/>
            <person name="Westerberg I."/>
            <person name="Brannstrom I.O."/>
            <person name="Guillou S."/>
            <person name="Cros-Aarteil S."/>
            <person name="Calhoun S."/>
            <person name="Haridas S."/>
            <person name="Kuo A."/>
            <person name="Mondo S."/>
            <person name="Pangilinan J."/>
            <person name="Riley R."/>
            <person name="LaButti K."/>
            <person name="Andreopoulos B."/>
            <person name="Lipzen A."/>
            <person name="Chen C."/>
            <person name="Yan M."/>
            <person name="Daum C."/>
            <person name="Ng V."/>
            <person name="Clum A."/>
            <person name="Steindorff A."/>
            <person name="Ohm R.A."/>
            <person name="Martin F."/>
            <person name="Silar P."/>
            <person name="Natvig D.O."/>
            <person name="Lalanne C."/>
            <person name="Gautier V."/>
            <person name="Ament-Velasquez S.L."/>
            <person name="Kruys A."/>
            <person name="Hutchinson M.I."/>
            <person name="Powell A.J."/>
            <person name="Barry K."/>
            <person name="Miller A.N."/>
            <person name="Grigoriev I.V."/>
            <person name="Debuchy R."/>
            <person name="Gladieux P."/>
            <person name="Hiltunen Thoren M."/>
            <person name="Johannesson H."/>
        </authorList>
    </citation>
    <scope>NUCLEOTIDE SEQUENCE</scope>
    <source>
        <strain evidence="2">SMH4131-1</strain>
    </source>
</reference>
<evidence type="ECO:0000256" key="1">
    <source>
        <dbReference type="SAM" id="MobiDB-lite"/>
    </source>
</evidence>
<keyword evidence="3" id="KW-1185">Reference proteome</keyword>
<dbReference type="AlphaFoldDB" id="A0AAE0IP06"/>
<dbReference type="Proteomes" id="UP001286456">
    <property type="component" value="Unassembled WGS sequence"/>
</dbReference>
<reference evidence="2" key="2">
    <citation type="submission" date="2023-06" db="EMBL/GenBank/DDBJ databases">
        <authorList>
            <consortium name="Lawrence Berkeley National Laboratory"/>
            <person name="Haridas S."/>
            <person name="Hensen N."/>
            <person name="Bonometti L."/>
            <person name="Westerberg I."/>
            <person name="Brannstrom I.O."/>
            <person name="Guillou S."/>
            <person name="Cros-Aarteil S."/>
            <person name="Calhoun S."/>
            <person name="Kuo A."/>
            <person name="Mondo S."/>
            <person name="Pangilinan J."/>
            <person name="Riley R."/>
            <person name="Labutti K."/>
            <person name="Andreopoulos B."/>
            <person name="Lipzen A."/>
            <person name="Chen C."/>
            <person name="Yanf M."/>
            <person name="Daum C."/>
            <person name="Ng V."/>
            <person name="Clum A."/>
            <person name="Steindorff A."/>
            <person name="Ohm R."/>
            <person name="Martin F."/>
            <person name="Silar P."/>
            <person name="Natvig D."/>
            <person name="Lalanne C."/>
            <person name="Gautier V."/>
            <person name="Ament-Velasquez S.L."/>
            <person name="Kruys A."/>
            <person name="Hutchinson M.I."/>
            <person name="Powell A.J."/>
            <person name="Barry K."/>
            <person name="Miller A.N."/>
            <person name="Grigoriev I.V."/>
            <person name="Debuchy R."/>
            <person name="Gladieux P."/>
            <person name="Thoren M.H."/>
            <person name="Johannesson H."/>
        </authorList>
    </citation>
    <scope>NUCLEOTIDE SEQUENCE</scope>
    <source>
        <strain evidence="2">SMH4131-1</strain>
    </source>
</reference>
<evidence type="ECO:0000313" key="3">
    <source>
        <dbReference type="Proteomes" id="UP001286456"/>
    </source>
</evidence>
<dbReference type="EMBL" id="JAUEPO010000003">
    <property type="protein sequence ID" value="KAK3328569.1"/>
    <property type="molecule type" value="Genomic_DNA"/>
</dbReference>
<name>A0AAE0IP06_9PEZI</name>
<evidence type="ECO:0000313" key="2">
    <source>
        <dbReference type="EMBL" id="KAK3328569.1"/>
    </source>
</evidence>
<proteinExistence type="predicted"/>
<organism evidence="2 3">
    <name type="scientific">Cercophora scortea</name>
    <dbReference type="NCBI Taxonomy" id="314031"/>
    <lineage>
        <taxon>Eukaryota</taxon>
        <taxon>Fungi</taxon>
        <taxon>Dikarya</taxon>
        <taxon>Ascomycota</taxon>
        <taxon>Pezizomycotina</taxon>
        <taxon>Sordariomycetes</taxon>
        <taxon>Sordariomycetidae</taxon>
        <taxon>Sordariales</taxon>
        <taxon>Lasiosphaeriaceae</taxon>
        <taxon>Cercophora</taxon>
    </lineage>
</organism>
<accession>A0AAE0IP06</accession>
<feature type="compositionally biased region" description="Basic and acidic residues" evidence="1">
    <location>
        <begin position="286"/>
        <end position="300"/>
    </location>
</feature>
<comment type="caution">
    <text evidence="2">The sequence shown here is derived from an EMBL/GenBank/DDBJ whole genome shotgun (WGS) entry which is preliminary data.</text>
</comment>
<gene>
    <name evidence="2" type="ORF">B0T19DRAFT_401316</name>
</gene>